<dbReference type="AlphaFoldDB" id="A0A5J4V191"/>
<feature type="domain" description="Glutamine synthetase C-terminal" evidence="1">
    <location>
        <begin position="244"/>
        <end position="329"/>
    </location>
</feature>
<dbReference type="PANTHER" id="PTHR42974">
    <property type="entry name" value="GLUTAMINE SYNTHETASE"/>
    <property type="match status" value="1"/>
</dbReference>
<sequence length="405" mass="45844">MTSVYSSDTGVTLDSKGPLLKSMEALNKSSINFLKFFPKRYPKFIVELDHELWELFNSAKTKHNEVAQTQHEFSLVFETINFHIGLQLDGDGSYAVSYKQNRTFGCATTSALQLILCITSSNQRPTSEENSLFILSIQSQLHSVDLLELFEAPPSILFVFLGAEVTDKLLESLNGVAHKDNNRLSIDSFQALLDLEFDDSERYRTSPTAFIRNKFEFLIAGWMHSIVSQNTFLNIVISESFDIKEWHQEAKSRGIPNITNTIDELKAIIANKNVQLFENLNVMTKTKCQSKYEVKLGSYAKTISIESAILIHMVKREVIPAVNSILGKFVQCITLIETVGLKDAQLRDELEKLSNLSIEVIEKLEALEGAIQSRNASNKTKQTAIYERYVIMTAIITLKQIYYTL</sequence>
<dbReference type="Proteomes" id="UP000324800">
    <property type="component" value="Unassembled WGS sequence"/>
</dbReference>
<dbReference type="EMBL" id="SNRW01010615">
    <property type="protein sequence ID" value="KAA6376304.1"/>
    <property type="molecule type" value="Genomic_DNA"/>
</dbReference>
<name>A0A5J4V191_9EUKA</name>
<dbReference type="OrthoDB" id="415358at2759"/>
<evidence type="ECO:0000259" key="1">
    <source>
        <dbReference type="Pfam" id="PF18318"/>
    </source>
</evidence>
<comment type="caution">
    <text evidence="2">The sequence shown here is derived from an EMBL/GenBank/DDBJ whole genome shotgun (WGS) entry which is preliminary data.</text>
</comment>
<accession>A0A5J4V191</accession>
<dbReference type="Pfam" id="PF18318">
    <property type="entry name" value="Gln-synt_C-ter"/>
    <property type="match status" value="1"/>
</dbReference>
<dbReference type="PANTHER" id="PTHR42974:SF1">
    <property type="entry name" value="TYPE-3 GLUTAMINE SYNTHETASE"/>
    <property type="match status" value="1"/>
</dbReference>
<dbReference type="InterPro" id="IPR052725">
    <property type="entry name" value="GS_Type-3"/>
</dbReference>
<dbReference type="InterPro" id="IPR040577">
    <property type="entry name" value="Gln-synt_C"/>
</dbReference>
<protein>
    <submittedName>
        <fullName evidence="2">Putative glutamine synthetase</fullName>
    </submittedName>
</protein>
<organism evidence="2 3">
    <name type="scientific">Streblomastix strix</name>
    <dbReference type="NCBI Taxonomy" id="222440"/>
    <lineage>
        <taxon>Eukaryota</taxon>
        <taxon>Metamonada</taxon>
        <taxon>Preaxostyla</taxon>
        <taxon>Oxymonadida</taxon>
        <taxon>Streblomastigidae</taxon>
        <taxon>Streblomastix</taxon>
    </lineage>
</organism>
<evidence type="ECO:0000313" key="3">
    <source>
        <dbReference type="Proteomes" id="UP000324800"/>
    </source>
</evidence>
<reference evidence="2 3" key="1">
    <citation type="submission" date="2019-03" db="EMBL/GenBank/DDBJ databases">
        <title>Single cell metagenomics reveals metabolic interactions within the superorganism composed of flagellate Streblomastix strix and complex community of Bacteroidetes bacteria on its surface.</title>
        <authorList>
            <person name="Treitli S.C."/>
            <person name="Kolisko M."/>
            <person name="Husnik F."/>
            <person name="Keeling P."/>
            <person name="Hampl V."/>
        </authorList>
    </citation>
    <scope>NUCLEOTIDE SEQUENCE [LARGE SCALE GENOMIC DNA]</scope>
    <source>
        <strain evidence="2">ST1C</strain>
    </source>
</reference>
<gene>
    <name evidence="2" type="ORF">EZS28_028169</name>
</gene>
<dbReference type="Gene3D" id="1.20.120.1560">
    <property type="match status" value="1"/>
</dbReference>
<proteinExistence type="predicted"/>
<evidence type="ECO:0000313" key="2">
    <source>
        <dbReference type="EMBL" id="KAA6376304.1"/>
    </source>
</evidence>